<proteinExistence type="predicted"/>
<evidence type="ECO:0000259" key="2">
    <source>
        <dbReference type="Pfam" id="PF00005"/>
    </source>
</evidence>
<dbReference type="InterPro" id="IPR027417">
    <property type="entry name" value="P-loop_NTPase"/>
</dbReference>
<organism evidence="3 4">
    <name type="scientific">Dactylosporangium matsuzakiense</name>
    <dbReference type="NCBI Taxonomy" id="53360"/>
    <lineage>
        <taxon>Bacteria</taxon>
        <taxon>Bacillati</taxon>
        <taxon>Actinomycetota</taxon>
        <taxon>Actinomycetes</taxon>
        <taxon>Micromonosporales</taxon>
        <taxon>Micromonosporaceae</taxon>
        <taxon>Dactylosporangium</taxon>
    </lineage>
</organism>
<evidence type="ECO:0000313" key="3">
    <source>
        <dbReference type="EMBL" id="GLL08035.1"/>
    </source>
</evidence>
<dbReference type="Gene3D" id="3.40.50.300">
    <property type="entry name" value="P-loop containing nucleotide triphosphate hydrolases"/>
    <property type="match status" value="1"/>
</dbReference>
<comment type="caution">
    <text evidence="3">The sequence shown here is derived from an EMBL/GenBank/DDBJ whole genome shotgun (WGS) entry which is preliminary data.</text>
</comment>
<dbReference type="EMBL" id="BSFP01000122">
    <property type="protein sequence ID" value="GLL08035.1"/>
    <property type="molecule type" value="Genomic_DNA"/>
</dbReference>
<gene>
    <name evidence="3" type="ORF">GCM10017581_097950</name>
</gene>
<evidence type="ECO:0000313" key="4">
    <source>
        <dbReference type="Proteomes" id="UP001143480"/>
    </source>
</evidence>
<dbReference type="InterPro" id="IPR003439">
    <property type="entry name" value="ABC_transporter-like_ATP-bd"/>
</dbReference>
<feature type="compositionally biased region" description="Low complexity" evidence="1">
    <location>
        <begin position="66"/>
        <end position="79"/>
    </location>
</feature>
<accession>A0A9W6NS68</accession>
<reference evidence="3" key="1">
    <citation type="journal article" date="2014" name="Int. J. Syst. Evol. Microbiol.">
        <title>Complete genome sequence of Corynebacterium casei LMG S-19264T (=DSM 44701T), isolated from a smear-ripened cheese.</title>
        <authorList>
            <consortium name="US DOE Joint Genome Institute (JGI-PGF)"/>
            <person name="Walter F."/>
            <person name="Albersmeier A."/>
            <person name="Kalinowski J."/>
            <person name="Ruckert C."/>
        </authorList>
    </citation>
    <scope>NUCLEOTIDE SEQUENCE</scope>
    <source>
        <strain evidence="3">VKM Ac-1321</strain>
    </source>
</reference>
<protein>
    <recommendedName>
        <fullName evidence="2">ABC transporter domain-containing protein</fullName>
    </recommendedName>
</protein>
<name>A0A9W6NS68_9ACTN</name>
<feature type="domain" description="ABC transporter" evidence="2">
    <location>
        <begin position="27"/>
        <end position="49"/>
    </location>
</feature>
<dbReference type="Proteomes" id="UP001143480">
    <property type="component" value="Unassembled WGS sequence"/>
</dbReference>
<dbReference type="Pfam" id="PF00005">
    <property type="entry name" value="ABC_tran"/>
    <property type="match status" value="1"/>
</dbReference>
<dbReference type="AlphaFoldDB" id="A0A9W6NS68"/>
<reference evidence="3" key="2">
    <citation type="submission" date="2023-01" db="EMBL/GenBank/DDBJ databases">
        <authorList>
            <person name="Sun Q."/>
            <person name="Evtushenko L."/>
        </authorList>
    </citation>
    <scope>NUCLEOTIDE SEQUENCE</scope>
    <source>
        <strain evidence="3">VKM Ac-1321</strain>
    </source>
</reference>
<dbReference type="GO" id="GO:0016887">
    <property type="term" value="F:ATP hydrolysis activity"/>
    <property type="evidence" value="ECO:0007669"/>
    <property type="project" value="InterPro"/>
</dbReference>
<feature type="region of interest" description="Disordered" evidence="1">
    <location>
        <begin position="66"/>
        <end position="86"/>
    </location>
</feature>
<sequence>MNAVETFRLTQRCRRTVTLDDCTPASPAGRVVALVGPNGAGKTTLHELAIGCAVWPRAASRCSARSRARAATVSASSISTPRSTRR</sequence>
<dbReference type="SUPFAM" id="SSF52540">
    <property type="entry name" value="P-loop containing nucleoside triphosphate hydrolases"/>
    <property type="match status" value="1"/>
</dbReference>
<evidence type="ECO:0000256" key="1">
    <source>
        <dbReference type="SAM" id="MobiDB-lite"/>
    </source>
</evidence>
<keyword evidence="4" id="KW-1185">Reference proteome</keyword>
<dbReference type="GO" id="GO:0005524">
    <property type="term" value="F:ATP binding"/>
    <property type="evidence" value="ECO:0007669"/>
    <property type="project" value="InterPro"/>
</dbReference>